<dbReference type="AlphaFoldDB" id="A0A0E9QS28"/>
<reference evidence="1" key="1">
    <citation type="submission" date="2014-11" db="EMBL/GenBank/DDBJ databases">
        <authorList>
            <person name="Amaro Gonzalez C."/>
        </authorList>
    </citation>
    <scope>NUCLEOTIDE SEQUENCE</scope>
</reference>
<accession>A0A0E9QS28</accession>
<evidence type="ECO:0000313" key="1">
    <source>
        <dbReference type="EMBL" id="JAH19736.1"/>
    </source>
</evidence>
<sequence>MRLLGMVGYYWGFCENLSTVVAPLTNLLRGKFPSAGRTNVKWLLNWQKPCFAVRQYLLLLVSIVRLCYKWMLVG</sequence>
<dbReference type="SUPFAM" id="SSF56672">
    <property type="entry name" value="DNA/RNA polymerases"/>
    <property type="match status" value="1"/>
</dbReference>
<proteinExistence type="predicted"/>
<protein>
    <submittedName>
        <fullName evidence="1">Uncharacterized protein</fullName>
    </submittedName>
</protein>
<dbReference type="EMBL" id="GBXM01088841">
    <property type="protein sequence ID" value="JAH19736.1"/>
    <property type="molecule type" value="Transcribed_RNA"/>
</dbReference>
<dbReference type="Gene3D" id="3.30.70.270">
    <property type="match status" value="1"/>
</dbReference>
<organism evidence="1">
    <name type="scientific">Anguilla anguilla</name>
    <name type="common">European freshwater eel</name>
    <name type="synonym">Muraena anguilla</name>
    <dbReference type="NCBI Taxonomy" id="7936"/>
    <lineage>
        <taxon>Eukaryota</taxon>
        <taxon>Metazoa</taxon>
        <taxon>Chordata</taxon>
        <taxon>Craniata</taxon>
        <taxon>Vertebrata</taxon>
        <taxon>Euteleostomi</taxon>
        <taxon>Actinopterygii</taxon>
        <taxon>Neopterygii</taxon>
        <taxon>Teleostei</taxon>
        <taxon>Anguilliformes</taxon>
        <taxon>Anguillidae</taxon>
        <taxon>Anguilla</taxon>
    </lineage>
</organism>
<dbReference type="InterPro" id="IPR043502">
    <property type="entry name" value="DNA/RNA_pol_sf"/>
</dbReference>
<name>A0A0E9QS28_ANGAN</name>
<reference evidence="1" key="2">
    <citation type="journal article" date="2015" name="Fish Shellfish Immunol.">
        <title>Early steps in the European eel (Anguilla anguilla)-Vibrio vulnificus interaction in the gills: Role of the RtxA13 toxin.</title>
        <authorList>
            <person name="Callol A."/>
            <person name="Pajuelo D."/>
            <person name="Ebbesson L."/>
            <person name="Teles M."/>
            <person name="MacKenzie S."/>
            <person name="Amaro C."/>
        </authorList>
    </citation>
    <scope>NUCLEOTIDE SEQUENCE</scope>
</reference>
<dbReference type="InterPro" id="IPR043128">
    <property type="entry name" value="Rev_trsase/Diguanyl_cyclase"/>
</dbReference>